<feature type="coiled-coil region" evidence="6">
    <location>
        <begin position="184"/>
        <end position="211"/>
    </location>
</feature>
<dbReference type="EMBL" id="QPJD01000024">
    <property type="protein sequence ID" value="RCW41428.1"/>
    <property type="molecule type" value="Genomic_DNA"/>
</dbReference>
<dbReference type="Pfam" id="PF01386">
    <property type="entry name" value="Ribosomal_L25p"/>
    <property type="match status" value="1"/>
</dbReference>
<gene>
    <name evidence="5" type="primary">rplY</name>
    <name evidence="5" type="synonym">ctc</name>
    <name evidence="9" type="ORF">DFP97_12452</name>
</gene>
<dbReference type="OrthoDB" id="9790002at2"/>
<dbReference type="GO" id="GO:0008097">
    <property type="term" value="F:5S rRNA binding"/>
    <property type="evidence" value="ECO:0007669"/>
    <property type="project" value="InterPro"/>
</dbReference>
<evidence type="ECO:0000256" key="1">
    <source>
        <dbReference type="ARBA" id="ARBA00022730"/>
    </source>
</evidence>
<keyword evidence="10" id="KW-1185">Reference proteome</keyword>
<evidence type="ECO:0000256" key="5">
    <source>
        <dbReference type="HAMAP-Rule" id="MF_01334"/>
    </source>
</evidence>
<keyword evidence="3 5" id="KW-0689">Ribosomal protein</keyword>
<dbReference type="NCBIfam" id="TIGR00731">
    <property type="entry name" value="bL25_bact_ctc"/>
    <property type="match status" value="1"/>
</dbReference>
<evidence type="ECO:0000256" key="3">
    <source>
        <dbReference type="ARBA" id="ARBA00022980"/>
    </source>
</evidence>
<name>A0A368VQB1_9BACL</name>
<dbReference type="InterPro" id="IPR011035">
    <property type="entry name" value="Ribosomal_bL25/Gln-tRNA_synth"/>
</dbReference>
<feature type="domain" description="Large ribosomal subunit protein bL25 L25" evidence="7">
    <location>
        <begin position="6"/>
        <end position="92"/>
    </location>
</feature>
<dbReference type="CDD" id="cd00495">
    <property type="entry name" value="Ribosomal_L25_TL5_CTC"/>
    <property type="match status" value="1"/>
</dbReference>
<proteinExistence type="inferred from homology"/>
<feature type="domain" description="Large ribosomal subunit protein bL25 beta" evidence="8">
    <location>
        <begin position="101"/>
        <end position="183"/>
    </location>
</feature>
<evidence type="ECO:0000259" key="7">
    <source>
        <dbReference type="Pfam" id="PF01386"/>
    </source>
</evidence>
<comment type="function">
    <text evidence="5">This is one of the proteins that binds to the 5S RNA in the ribosome where it forms part of the central protuberance.</text>
</comment>
<dbReference type="Gene3D" id="2.170.120.20">
    <property type="entry name" value="Ribosomal protein L25, beta domain"/>
    <property type="match status" value="1"/>
</dbReference>
<dbReference type="GO" id="GO:0022625">
    <property type="term" value="C:cytosolic large ribosomal subunit"/>
    <property type="evidence" value="ECO:0007669"/>
    <property type="project" value="TreeGrafter"/>
</dbReference>
<evidence type="ECO:0000256" key="4">
    <source>
        <dbReference type="ARBA" id="ARBA00023274"/>
    </source>
</evidence>
<dbReference type="AlphaFoldDB" id="A0A368VQB1"/>
<evidence type="ECO:0000256" key="2">
    <source>
        <dbReference type="ARBA" id="ARBA00022884"/>
    </source>
</evidence>
<evidence type="ECO:0000313" key="9">
    <source>
        <dbReference type="EMBL" id="RCW41428.1"/>
    </source>
</evidence>
<reference evidence="9 10" key="1">
    <citation type="submission" date="2018-07" db="EMBL/GenBank/DDBJ databases">
        <title>Genomic Encyclopedia of Type Strains, Phase III (KMG-III): the genomes of soil and plant-associated and newly described type strains.</title>
        <authorList>
            <person name="Whitman W."/>
        </authorList>
    </citation>
    <scope>NUCLEOTIDE SEQUENCE [LARGE SCALE GENOMIC DNA]</scope>
    <source>
        <strain evidence="9 10">CECT 7506</strain>
    </source>
</reference>
<evidence type="ECO:0000256" key="6">
    <source>
        <dbReference type="SAM" id="Coils"/>
    </source>
</evidence>
<dbReference type="InterPro" id="IPR020056">
    <property type="entry name" value="Rbsml_bL25/Gln-tRNA_synth_N"/>
</dbReference>
<comment type="subunit">
    <text evidence="5">Part of the 50S ribosomal subunit; part of the 5S rRNA/L5/L18/L25 subcomplex. Contacts the 5S rRNA. Binds to the 5S rRNA independently of L5 and L18.</text>
</comment>
<dbReference type="Pfam" id="PF14693">
    <property type="entry name" value="Ribosomal_TL5_C"/>
    <property type="match status" value="1"/>
</dbReference>
<dbReference type="SUPFAM" id="SSF50715">
    <property type="entry name" value="Ribosomal protein L25-like"/>
    <property type="match status" value="1"/>
</dbReference>
<accession>A0A368VQB1</accession>
<keyword evidence="6" id="KW-0175">Coiled coil</keyword>
<dbReference type="Proteomes" id="UP000252415">
    <property type="component" value="Unassembled WGS sequence"/>
</dbReference>
<keyword evidence="4 5" id="KW-0687">Ribonucleoprotein</keyword>
<evidence type="ECO:0000313" key="10">
    <source>
        <dbReference type="Proteomes" id="UP000252415"/>
    </source>
</evidence>
<comment type="similarity">
    <text evidence="5">Belongs to the bacterial ribosomal protein bL25 family. CTC subfamily.</text>
</comment>
<sequence>MSIAMKANGRSISTKGELRELRLQGRIPGVVYGKQLSSAALVSVDQKELELLLRSHPNAVLEIDIPSYGKQSVMVSDVQRDTMTRHVLHVDFHQINLNENVRANVRIEAVGDSEGVKEGGILQVILHELEVQCLPGNIPEAVTVDISSLGVGESLLVSDLKLPQGVESKSDPELVVLTILAPQKELTEDEKEDAAVELIEAESRSKEAQLEELKPL</sequence>
<keyword evidence="2 5" id="KW-0694">RNA-binding</keyword>
<dbReference type="InterPro" id="IPR001021">
    <property type="entry name" value="Ribosomal_bL25_long"/>
</dbReference>
<dbReference type="GO" id="GO:0006412">
    <property type="term" value="P:translation"/>
    <property type="evidence" value="ECO:0007669"/>
    <property type="project" value="UniProtKB-UniRule"/>
</dbReference>
<protein>
    <recommendedName>
        <fullName evidence="5">Large ribosomal subunit protein bL25</fullName>
    </recommendedName>
    <alternativeName>
        <fullName evidence="5">General stress protein CTC</fullName>
    </alternativeName>
</protein>
<evidence type="ECO:0000259" key="8">
    <source>
        <dbReference type="Pfam" id="PF14693"/>
    </source>
</evidence>
<dbReference type="PANTHER" id="PTHR33284">
    <property type="entry name" value="RIBOSOMAL PROTEIN L25/GLN-TRNA SYNTHETASE, ANTI-CODON-BINDING DOMAIN-CONTAINING PROTEIN"/>
    <property type="match status" value="1"/>
</dbReference>
<dbReference type="InterPro" id="IPR037121">
    <property type="entry name" value="Ribosomal_bL25_C"/>
</dbReference>
<dbReference type="InterPro" id="IPR029751">
    <property type="entry name" value="Ribosomal_L25_dom"/>
</dbReference>
<dbReference type="GO" id="GO:0003735">
    <property type="term" value="F:structural constituent of ribosome"/>
    <property type="evidence" value="ECO:0007669"/>
    <property type="project" value="InterPro"/>
</dbReference>
<dbReference type="RefSeq" id="WP_114383900.1">
    <property type="nucleotide sequence ID" value="NZ_QPJD01000024.1"/>
</dbReference>
<dbReference type="InterPro" id="IPR020930">
    <property type="entry name" value="Ribosomal_uL5_bac-type"/>
</dbReference>
<keyword evidence="1 5" id="KW-0699">rRNA-binding</keyword>
<comment type="caution">
    <text evidence="9">The sequence shown here is derived from an EMBL/GenBank/DDBJ whole genome shotgun (WGS) entry which is preliminary data.</text>
</comment>
<dbReference type="HAMAP" id="MF_01334">
    <property type="entry name" value="Ribosomal_bL25_CTC"/>
    <property type="match status" value="1"/>
</dbReference>
<organism evidence="9 10">
    <name type="scientific">Paenibacillus prosopidis</name>
    <dbReference type="NCBI Taxonomy" id="630520"/>
    <lineage>
        <taxon>Bacteria</taxon>
        <taxon>Bacillati</taxon>
        <taxon>Bacillota</taxon>
        <taxon>Bacilli</taxon>
        <taxon>Bacillales</taxon>
        <taxon>Paenibacillaceae</taxon>
        <taxon>Paenibacillus</taxon>
    </lineage>
</organism>
<dbReference type="Gene3D" id="2.40.240.10">
    <property type="entry name" value="Ribosomal Protein L25, Chain P"/>
    <property type="match status" value="1"/>
</dbReference>
<dbReference type="InterPro" id="IPR020057">
    <property type="entry name" value="Ribosomal_bL25_b-dom"/>
</dbReference>
<dbReference type="PANTHER" id="PTHR33284:SF1">
    <property type="entry name" value="RIBOSOMAL PROTEIN L25_GLN-TRNA SYNTHETASE, ANTI-CODON-BINDING DOMAIN-CONTAINING PROTEIN"/>
    <property type="match status" value="1"/>
</dbReference>